<proteinExistence type="predicted"/>
<comment type="caution">
    <text evidence="2">The sequence shown here is derived from an EMBL/GenBank/DDBJ whole genome shotgun (WGS) entry which is preliminary data.</text>
</comment>
<evidence type="ECO:0000313" key="2">
    <source>
        <dbReference type="EMBL" id="PIL22750.1"/>
    </source>
</evidence>
<accession>A0A2G8RML9</accession>
<evidence type="ECO:0000313" key="3">
    <source>
        <dbReference type="Proteomes" id="UP000230002"/>
    </source>
</evidence>
<feature type="region of interest" description="Disordered" evidence="1">
    <location>
        <begin position="20"/>
        <end position="46"/>
    </location>
</feature>
<reference evidence="2 3" key="1">
    <citation type="journal article" date="2015" name="Sci. Rep.">
        <title>Chromosome-level genome map provides insights into diverse defense mechanisms in the medicinal fungus Ganoderma sinense.</title>
        <authorList>
            <person name="Zhu Y."/>
            <person name="Xu J."/>
            <person name="Sun C."/>
            <person name="Zhou S."/>
            <person name="Xu H."/>
            <person name="Nelson D.R."/>
            <person name="Qian J."/>
            <person name="Song J."/>
            <person name="Luo H."/>
            <person name="Xiang L."/>
            <person name="Li Y."/>
            <person name="Xu Z."/>
            <person name="Ji A."/>
            <person name="Wang L."/>
            <person name="Lu S."/>
            <person name="Hayward A."/>
            <person name="Sun W."/>
            <person name="Li X."/>
            <person name="Schwartz D.C."/>
            <person name="Wang Y."/>
            <person name="Chen S."/>
        </authorList>
    </citation>
    <scope>NUCLEOTIDE SEQUENCE [LARGE SCALE GENOMIC DNA]</scope>
    <source>
        <strain evidence="2 3">ZZ0214-1</strain>
    </source>
</reference>
<dbReference type="OrthoDB" id="2757543at2759"/>
<feature type="compositionally biased region" description="Low complexity" evidence="1">
    <location>
        <begin position="166"/>
        <end position="182"/>
    </location>
</feature>
<gene>
    <name evidence="2" type="ORF">GSI_15443</name>
</gene>
<dbReference type="EMBL" id="AYKW01000069">
    <property type="protein sequence ID" value="PIL22750.1"/>
    <property type="molecule type" value="Genomic_DNA"/>
</dbReference>
<dbReference type="Proteomes" id="UP000230002">
    <property type="component" value="Unassembled WGS sequence"/>
</dbReference>
<keyword evidence="3" id="KW-1185">Reference proteome</keyword>
<sequence>MEDALSLGRTRSATAANVRGWSAAAPHSHSRARTAGPAPRSGAATGRVVANTDQVYALKQFLERAGPDVTAKDIEAVAAETGLDGKWIRQWIRRQVNSSRNKAKKGKKHTGSSTGETTPSSQVSRGASPDGSFTPILPQPAPGQDLSNTGATMQKFTFVALEGFETGSKSRQRSGQSSTGSTMVATGHSGLISSSSSAAGYDWNKTPLSRGYQTDPLNPQAHLSPIHTTDPGASFMVPFRSEATDHSSPDFRSNVAQWSAYRTAYPRNIREAELLVSSVTTVPSGPGGSYISSRTSATAFPTSKTPSQNVPDCLTAGSAYLYRLFHERLVDTPPTAPPETPHLDGAMYMAGLTRPSGTIEGRGAPQALSSATLPSASMPVFPSVLGYSGYPVAYQMHFSDLIHLSKITQGNTAKVEGPSANTFIPSSTVPKLGDPNEPSGVQHGLDQPTGDMDPSRSQFLRVVVDAASSDMAQEEGETEDEHEAVTPCDMVDSAVSKGKEKEKFADTQVVIVEASEVDGA</sequence>
<feature type="region of interest" description="Disordered" evidence="1">
    <location>
        <begin position="427"/>
        <end position="454"/>
    </location>
</feature>
<dbReference type="AlphaFoldDB" id="A0A2G8RML9"/>
<feature type="compositionally biased region" description="Low complexity" evidence="1">
    <location>
        <begin position="111"/>
        <end position="121"/>
    </location>
</feature>
<name>A0A2G8RML9_9APHY</name>
<feature type="region of interest" description="Disordered" evidence="1">
    <location>
        <begin position="166"/>
        <end position="197"/>
    </location>
</feature>
<feature type="compositionally biased region" description="Basic residues" evidence="1">
    <location>
        <begin position="101"/>
        <end position="110"/>
    </location>
</feature>
<organism evidence="2 3">
    <name type="scientific">Ganoderma sinense ZZ0214-1</name>
    <dbReference type="NCBI Taxonomy" id="1077348"/>
    <lineage>
        <taxon>Eukaryota</taxon>
        <taxon>Fungi</taxon>
        <taxon>Dikarya</taxon>
        <taxon>Basidiomycota</taxon>
        <taxon>Agaricomycotina</taxon>
        <taxon>Agaricomycetes</taxon>
        <taxon>Polyporales</taxon>
        <taxon>Polyporaceae</taxon>
        <taxon>Ganoderma</taxon>
    </lineage>
</organism>
<feature type="region of interest" description="Disordered" evidence="1">
    <location>
        <begin position="94"/>
        <end position="149"/>
    </location>
</feature>
<evidence type="ECO:0000256" key="1">
    <source>
        <dbReference type="SAM" id="MobiDB-lite"/>
    </source>
</evidence>
<protein>
    <submittedName>
        <fullName evidence="2">Uncharacterized protein</fullName>
    </submittedName>
</protein>